<keyword evidence="2" id="KW-1185">Reference proteome</keyword>
<comment type="caution">
    <text evidence="1">The sequence shown here is derived from an EMBL/GenBank/DDBJ whole genome shotgun (WGS) entry which is preliminary data.</text>
</comment>
<evidence type="ECO:0000313" key="2">
    <source>
        <dbReference type="Proteomes" id="UP001165064"/>
    </source>
</evidence>
<organism evidence="1 2">
    <name type="scientific">Ambrosiozyma monospora</name>
    <name type="common">Yeast</name>
    <name type="synonym">Endomycopsis monosporus</name>
    <dbReference type="NCBI Taxonomy" id="43982"/>
    <lineage>
        <taxon>Eukaryota</taxon>
        <taxon>Fungi</taxon>
        <taxon>Dikarya</taxon>
        <taxon>Ascomycota</taxon>
        <taxon>Saccharomycotina</taxon>
        <taxon>Pichiomycetes</taxon>
        <taxon>Pichiales</taxon>
        <taxon>Pichiaceae</taxon>
        <taxon>Ambrosiozyma</taxon>
    </lineage>
</organism>
<name>A0ACB5UCL6_AMBMO</name>
<protein>
    <submittedName>
        <fullName evidence="1">Unnamed protein product</fullName>
    </submittedName>
</protein>
<evidence type="ECO:0000313" key="1">
    <source>
        <dbReference type="EMBL" id="GMF07603.1"/>
    </source>
</evidence>
<gene>
    <name evidence="1" type="ORF">Amon02_001297400</name>
</gene>
<reference evidence="1" key="1">
    <citation type="submission" date="2023-04" db="EMBL/GenBank/DDBJ databases">
        <title>Ambrosiozyma monospora NBRC 10751.</title>
        <authorList>
            <person name="Ichikawa N."/>
            <person name="Sato H."/>
            <person name="Tonouchi N."/>
        </authorList>
    </citation>
    <scope>NUCLEOTIDE SEQUENCE</scope>
    <source>
        <strain evidence="1">NBRC 10751</strain>
    </source>
</reference>
<proteinExistence type="predicted"/>
<dbReference type="EMBL" id="BSXS01016336">
    <property type="protein sequence ID" value="GMF07603.1"/>
    <property type="molecule type" value="Genomic_DNA"/>
</dbReference>
<sequence length="170" mass="19082">MFHSDQLLSREGPLAYVWLAANVEKKLTKQQLLNTSITESAKAIETSSAPTATITTTVVTDSQPEPQQRPIEVEPLALRLTGQLLYGVVRIYSRKTKYLYDDVTDALLKLKSSFNTSSSVILPPESTVITSMKHVILQDTVTEADLLFQQPLNFDQLLNSQFNGRPRRIF</sequence>
<dbReference type="Proteomes" id="UP001165064">
    <property type="component" value="Unassembled WGS sequence"/>
</dbReference>
<accession>A0ACB5UCL6</accession>